<keyword evidence="1" id="KW-0812">Transmembrane</keyword>
<organism evidence="2">
    <name type="scientific">viral metagenome</name>
    <dbReference type="NCBI Taxonomy" id="1070528"/>
    <lineage>
        <taxon>unclassified sequences</taxon>
        <taxon>metagenomes</taxon>
        <taxon>organismal metagenomes</taxon>
    </lineage>
</organism>
<protein>
    <submittedName>
        <fullName evidence="2">Uncharacterized protein</fullName>
    </submittedName>
</protein>
<name>A0A6C0CXI1_9ZZZZ</name>
<evidence type="ECO:0000256" key="1">
    <source>
        <dbReference type="SAM" id="Phobius"/>
    </source>
</evidence>
<dbReference type="EMBL" id="MN739503">
    <property type="protein sequence ID" value="QHT08933.1"/>
    <property type="molecule type" value="Genomic_DNA"/>
</dbReference>
<proteinExistence type="predicted"/>
<sequence>MTLVGESLLILGIFIIFMGYLWSKLYWDC</sequence>
<evidence type="ECO:0000313" key="2">
    <source>
        <dbReference type="EMBL" id="QHT08933.1"/>
    </source>
</evidence>
<reference evidence="2" key="1">
    <citation type="journal article" date="2020" name="Nature">
        <title>Giant virus diversity and host interactions through global metagenomics.</title>
        <authorList>
            <person name="Schulz F."/>
            <person name="Roux S."/>
            <person name="Paez-Espino D."/>
            <person name="Jungbluth S."/>
            <person name="Walsh D.A."/>
            <person name="Denef V.J."/>
            <person name="McMahon K.D."/>
            <person name="Konstantinidis K.T."/>
            <person name="Eloe-Fadrosh E.A."/>
            <person name="Kyrpides N.C."/>
            <person name="Woyke T."/>
        </authorList>
    </citation>
    <scope>NUCLEOTIDE SEQUENCE</scope>
    <source>
        <strain evidence="2">GVMAG-M-3300023109-53</strain>
    </source>
</reference>
<keyword evidence="1" id="KW-1133">Transmembrane helix</keyword>
<keyword evidence="1" id="KW-0472">Membrane</keyword>
<dbReference type="AlphaFoldDB" id="A0A6C0CXI1"/>
<accession>A0A6C0CXI1</accession>
<feature type="transmembrane region" description="Helical" evidence="1">
    <location>
        <begin position="7"/>
        <end position="27"/>
    </location>
</feature>